<keyword evidence="3 7" id="KW-0717">Septation</keyword>
<evidence type="ECO:0000256" key="5">
    <source>
        <dbReference type="ARBA" id="ARBA00025606"/>
    </source>
</evidence>
<dbReference type="eggNOG" id="COG0850">
    <property type="taxonomic scope" value="Bacteria"/>
</dbReference>
<dbReference type="GO" id="GO:0000902">
    <property type="term" value="P:cell morphogenesis"/>
    <property type="evidence" value="ECO:0007669"/>
    <property type="project" value="InterPro"/>
</dbReference>
<keyword evidence="2 7" id="KW-0132">Cell division</keyword>
<evidence type="ECO:0000256" key="6">
    <source>
        <dbReference type="ARBA" id="ARBA00046874"/>
    </source>
</evidence>
<evidence type="ECO:0000256" key="3">
    <source>
        <dbReference type="ARBA" id="ARBA00023210"/>
    </source>
</evidence>
<dbReference type="Pfam" id="PF05209">
    <property type="entry name" value="MinC_N"/>
    <property type="match status" value="1"/>
</dbReference>
<evidence type="ECO:0000256" key="2">
    <source>
        <dbReference type="ARBA" id="ARBA00022618"/>
    </source>
</evidence>
<dbReference type="Gene3D" id="2.160.20.70">
    <property type="match status" value="1"/>
</dbReference>
<dbReference type="SUPFAM" id="SSF63848">
    <property type="entry name" value="Cell-division inhibitor MinC, C-terminal domain"/>
    <property type="match status" value="1"/>
</dbReference>
<dbReference type="STRING" id="642492.Clole_2098"/>
<proteinExistence type="inferred from homology"/>
<reference evidence="10 11" key="1">
    <citation type="journal article" date="2011" name="J. Bacteriol.">
        <title>Complete genome sequence of the cellulose-degrading bacterium Cellulosilyticum lentocellum.</title>
        <authorList>
            <consortium name="US DOE Joint Genome Institute"/>
            <person name="Miller D.A."/>
            <person name="Suen G."/>
            <person name="Bruce D."/>
            <person name="Copeland A."/>
            <person name="Cheng J.F."/>
            <person name="Detter C."/>
            <person name="Goodwin L.A."/>
            <person name="Han C.S."/>
            <person name="Hauser L.J."/>
            <person name="Land M.L."/>
            <person name="Lapidus A."/>
            <person name="Lucas S."/>
            <person name="Meincke L."/>
            <person name="Pitluck S."/>
            <person name="Tapia R."/>
            <person name="Teshima H."/>
            <person name="Woyke T."/>
            <person name="Fox B.G."/>
            <person name="Angert E.R."/>
            <person name="Currie C.R."/>
        </authorList>
    </citation>
    <scope>NUCLEOTIDE SEQUENCE [LARGE SCALE GENOMIC DNA]</scope>
    <source>
        <strain evidence="11">ATCC 49066 / DSM 5427 / NCIMB 11756 / RHM5</strain>
    </source>
</reference>
<comment type="similarity">
    <text evidence="1 7">Belongs to the MinC family.</text>
</comment>
<feature type="domain" description="Septum formation inhibitor MinC C-terminal" evidence="8">
    <location>
        <begin position="115"/>
        <end position="215"/>
    </location>
</feature>
<dbReference type="PANTHER" id="PTHR34108">
    <property type="entry name" value="SEPTUM SITE-DETERMINING PROTEIN MINC"/>
    <property type="match status" value="1"/>
</dbReference>
<evidence type="ECO:0000313" key="11">
    <source>
        <dbReference type="Proteomes" id="UP000008467"/>
    </source>
</evidence>
<dbReference type="HAMAP" id="MF_00267">
    <property type="entry name" value="MinC"/>
    <property type="match status" value="1"/>
</dbReference>
<name>F2JQF0_CELLD</name>
<comment type="subunit">
    <text evidence="6 7">Interacts with MinD and FtsZ.</text>
</comment>
<dbReference type="Gene3D" id="3.30.160.540">
    <property type="match status" value="1"/>
</dbReference>
<feature type="domain" description="Septum formation inhibitor MinC N-terminal" evidence="9">
    <location>
        <begin position="7"/>
        <end position="75"/>
    </location>
</feature>
<evidence type="ECO:0000259" key="9">
    <source>
        <dbReference type="Pfam" id="PF05209"/>
    </source>
</evidence>
<dbReference type="GO" id="GO:1901891">
    <property type="term" value="P:regulation of cell septum assembly"/>
    <property type="evidence" value="ECO:0007669"/>
    <property type="project" value="InterPro"/>
</dbReference>
<dbReference type="GO" id="GO:0051302">
    <property type="term" value="P:regulation of cell division"/>
    <property type="evidence" value="ECO:0007669"/>
    <property type="project" value="InterPro"/>
</dbReference>
<keyword evidence="4 7" id="KW-0131">Cell cycle</keyword>
<evidence type="ECO:0000313" key="10">
    <source>
        <dbReference type="EMBL" id="ADZ83812.1"/>
    </source>
</evidence>
<dbReference type="InterPro" id="IPR036145">
    <property type="entry name" value="MinC_C_sf"/>
</dbReference>
<dbReference type="InterPro" id="IPR016098">
    <property type="entry name" value="CAP/MinC_C"/>
</dbReference>
<gene>
    <name evidence="7" type="primary">minC</name>
    <name evidence="10" type="ordered locus">Clole_2098</name>
</gene>
<dbReference type="PANTHER" id="PTHR34108:SF1">
    <property type="entry name" value="SEPTUM SITE-DETERMINING PROTEIN MINC"/>
    <property type="match status" value="1"/>
</dbReference>
<dbReference type="Proteomes" id="UP000008467">
    <property type="component" value="Chromosome"/>
</dbReference>
<evidence type="ECO:0000256" key="1">
    <source>
        <dbReference type="ARBA" id="ARBA00006291"/>
    </source>
</evidence>
<dbReference type="Pfam" id="PF03775">
    <property type="entry name" value="MinC_C"/>
    <property type="match status" value="1"/>
</dbReference>
<dbReference type="AlphaFoldDB" id="F2JQF0"/>
<comment type="function">
    <text evidence="5 7">Cell division inhibitor that blocks the formation of polar Z ring septums. Rapidly oscillates between the poles of the cell to destabilize FtsZ filaments that have formed before they mature into polar Z rings. Prevents FtsZ polymerization.</text>
</comment>
<dbReference type="InterPro" id="IPR013033">
    <property type="entry name" value="MinC"/>
</dbReference>
<dbReference type="KEGG" id="cle:Clole_2098"/>
<dbReference type="EMBL" id="CP002582">
    <property type="protein sequence ID" value="ADZ83812.1"/>
    <property type="molecule type" value="Genomic_DNA"/>
</dbReference>
<evidence type="ECO:0000256" key="4">
    <source>
        <dbReference type="ARBA" id="ARBA00023306"/>
    </source>
</evidence>
<organism evidence="10 11">
    <name type="scientific">Cellulosilyticum lentocellum (strain ATCC 49066 / DSM 5427 / NCIMB 11756 / RHM5)</name>
    <name type="common">Clostridium lentocellum</name>
    <dbReference type="NCBI Taxonomy" id="642492"/>
    <lineage>
        <taxon>Bacteria</taxon>
        <taxon>Bacillati</taxon>
        <taxon>Bacillota</taxon>
        <taxon>Clostridia</taxon>
        <taxon>Lachnospirales</taxon>
        <taxon>Cellulosilyticaceae</taxon>
        <taxon>Cellulosilyticum</taxon>
    </lineage>
</organism>
<dbReference type="InterPro" id="IPR005526">
    <property type="entry name" value="Septum_form_inhib_MinC_C"/>
</dbReference>
<sequence length="228" mass="25452">MGEGNLVVFKGTVDGITVLLDNQADFEQVISHFKQKLEESKQFFKGSKISIRFKGRSLSKEQQEELMDLLAHQNILNISFVHQFEGEEAHYDKDWIWIKDQLESKQGSLTHFHYGIVRSGNHIDYKGNVIVLGDVNPGGLITAGGNVIILGSLKGKVHAGLDHSYPHPFIISEVMDPIQIGIGNIIAQAPRGESFGSKDGKDLQIAYLNEEQIYVDVLDAKSLNHMLR</sequence>
<dbReference type="RefSeq" id="WP_013657106.1">
    <property type="nucleotide sequence ID" value="NC_015275.1"/>
</dbReference>
<protein>
    <recommendedName>
        <fullName evidence="7">Probable septum site-determining protein MinC</fullName>
    </recommendedName>
</protein>
<evidence type="ECO:0000256" key="7">
    <source>
        <dbReference type="HAMAP-Rule" id="MF_00267"/>
    </source>
</evidence>
<accession>F2JQF0</accession>
<dbReference type="InterPro" id="IPR007874">
    <property type="entry name" value="MinC_N"/>
</dbReference>
<dbReference type="GO" id="GO:0000917">
    <property type="term" value="P:division septum assembly"/>
    <property type="evidence" value="ECO:0007669"/>
    <property type="project" value="UniProtKB-KW"/>
</dbReference>
<keyword evidence="11" id="KW-1185">Reference proteome</keyword>
<dbReference type="HOGENOM" id="CLU_048711_2_0_9"/>
<evidence type="ECO:0000259" key="8">
    <source>
        <dbReference type="Pfam" id="PF03775"/>
    </source>
</evidence>